<name>A0A133KWI8_HEYCO</name>
<evidence type="ECO:0000313" key="3">
    <source>
        <dbReference type="Proteomes" id="UP000070376"/>
    </source>
</evidence>
<comment type="caution">
    <text evidence="2">The sequence shown here is derived from an EMBL/GenBank/DDBJ whole genome shotgun (WGS) entry which is preliminary data.</text>
</comment>
<dbReference type="Proteomes" id="UP000070376">
    <property type="component" value="Unassembled WGS sequence"/>
</dbReference>
<gene>
    <name evidence="2" type="ORF">HMPREF3213_01027</name>
</gene>
<organism evidence="2 3">
    <name type="scientific">Heyndrickxia coagulans</name>
    <name type="common">Weizmannia coagulans</name>
    <dbReference type="NCBI Taxonomy" id="1398"/>
    <lineage>
        <taxon>Bacteria</taxon>
        <taxon>Bacillati</taxon>
        <taxon>Bacillota</taxon>
        <taxon>Bacilli</taxon>
        <taxon>Bacillales</taxon>
        <taxon>Bacillaceae</taxon>
        <taxon>Heyndrickxia</taxon>
    </lineage>
</organism>
<protein>
    <submittedName>
        <fullName evidence="2">Uncharacterized protein</fullName>
    </submittedName>
</protein>
<dbReference type="EMBL" id="LRPN01000033">
    <property type="protein sequence ID" value="KWZ83968.1"/>
    <property type="molecule type" value="Genomic_DNA"/>
</dbReference>
<accession>A0A133KWI8</accession>
<sequence>MKQEKGGAPSHSSKKPSPGPTALRTAVKIASSFTQPVKTMFWTGWGKCKSMLSQNAGVR</sequence>
<feature type="region of interest" description="Disordered" evidence="1">
    <location>
        <begin position="1"/>
        <end position="23"/>
    </location>
</feature>
<proteinExistence type="predicted"/>
<evidence type="ECO:0000313" key="2">
    <source>
        <dbReference type="EMBL" id="KWZ83968.1"/>
    </source>
</evidence>
<dbReference type="AlphaFoldDB" id="A0A133KWI8"/>
<reference evidence="3" key="1">
    <citation type="submission" date="2016-01" db="EMBL/GenBank/DDBJ databases">
        <authorList>
            <person name="Mitreva M."/>
            <person name="Pepin K.H."/>
            <person name="Mihindukulasuriya K.A."/>
            <person name="Fulton R."/>
            <person name="Fronick C."/>
            <person name="O'Laughlin M."/>
            <person name="Miner T."/>
            <person name="Herter B."/>
            <person name="Rosa B.A."/>
            <person name="Cordes M."/>
            <person name="Tomlinson C."/>
            <person name="Wollam A."/>
            <person name="Palsikar V.B."/>
            <person name="Mardis E.R."/>
            <person name="Wilson R.K."/>
        </authorList>
    </citation>
    <scope>NUCLEOTIDE SEQUENCE [LARGE SCALE GENOMIC DNA]</scope>
    <source>
        <strain evidence="3">GED7749B</strain>
    </source>
</reference>
<evidence type="ECO:0000256" key="1">
    <source>
        <dbReference type="SAM" id="MobiDB-lite"/>
    </source>
</evidence>
<feature type="compositionally biased region" description="Low complexity" evidence="1">
    <location>
        <begin position="1"/>
        <end position="11"/>
    </location>
</feature>
<dbReference type="PATRIC" id="fig|1398.22.peg.1037"/>